<protein>
    <submittedName>
        <fullName evidence="1">Uncharacterized protein</fullName>
    </submittedName>
</protein>
<dbReference type="RefSeq" id="WP_303910208.1">
    <property type="nucleotide sequence ID" value="NZ_DYXM01000011.1"/>
</dbReference>
<comment type="caution">
    <text evidence="1">The sequence shown here is derived from an EMBL/GenBank/DDBJ whole genome shotgun (WGS) entry which is preliminary data.</text>
</comment>
<reference evidence="1" key="2">
    <citation type="submission" date="2021-09" db="EMBL/GenBank/DDBJ databases">
        <authorList>
            <person name="Gilroy R."/>
        </authorList>
    </citation>
    <scope>NUCLEOTIDE SEQUENCE</scope>
    <source>
        <strain evidence="1">ChiGjej1B1-18357</strain>
    </source>
</reference>
<dbReference type="EMBL" id="DYXM01000011">
    <property type="protein sequence ID" value="HJE89483.1"/>
    <property type="molecule type" value="Genomic_DNA"/>
</dbReference>
<evidence type="ECO:0000313" key="1">
    <source>
        <dbReference type="EMBL" id="HJE89483.1"/>
    </source>
</evidence>
<dbReference type="Proteomes" id="UP000776650">
    <property type="component" value="Unassembled WGS sequence"/>
</dbReference>
<proteinExistence type="predicted"/>
<name>A0A921F2Q2_9ACTN</name>
<reference evidence="1" key="1">
    <citation type="journal article" date="2021" name="PeerJ">
        <title>Extensive microbial diversity within the chicken gut microbiome revealed by metagenomics and culture.</title>
        <authorList>
            <person name="Gilroy R."/>
            <person name="Ravi A."/>
            <person name="Getino M."/>
            <person name="Pursley I."/>
            <person name="Horton D.L."/>
            <person name="Alikhan N.F."/>
            <person name="Baker D."/>
            <person name="Gharbi K."/>
            <person name="Hall N."/>
            <person name="Watson M."/>
            <person name="Adriaenssens E.M."/>
            <person name="Foster-Nyarko E."/>
            <person name="Jarju S."/>
            <person name="Secka A."/>
            <person name="Antonio M."/>
            <person name="Oren A."/>
            <person name="Chaudhuri R.R."/>
            <person name="La Ragione R."/>
            <person name="Hildebrand F."/>
            <person name="Pallen M.J."/>
        </authorList>
    </citation>
    <scope>NUCLEOTIDE SEQUENCE</scope>
    <source>
        <strain evidence="1">ChiGjej1B1-18357</strain>
    </source>
</reference>
<organism evidence="1 2">
    <name type="scientific">Dietzia timorensis</name>
    <dbReference type="NCBI Taxonomy" id="499555"/>
    <lineage>
        <taxon>Bacteria</taxon>
        <taxon>Bacillati</taxon>
        <taxon>Actinomycetota</taxon>
        <taxon>Actinomycetes</taxon>
        <taxon>Mycobacteriales</taxon>
        <taxon>Dietziaceae</taxon>
        <taxon>Dietzia</taxon>
    </lineage>
</organism>
<evidence type="ECO:0000313" key="2">
    <source>
        <dbReference type="Proteomes" id="UP000776650"/>
    </source>
</evidence>
<dbReference type="AlphaFoldDB" id="A0A921F2Q2"/>
<accession>A0A921F2Q2</accession>
<sequence length="368" mass="40070">MATASTGPATAEPPADAFAGAQCPLARNTTYDAAGSALHERWLRAATQEAGIDLDAWNPRDGVQANAINLERSYDLYMKFQREHPELRWSGMGGLSGSDFGGGLLDMDLASTVYHLQGVQPFARQITSAVRDAAGPAAVDQLPSGLRALAYAPELTPANLDHIISEILIMQKAIFCDLMPMHQAYVTEGLPALEEMNAAGVFPDEVMSAWRDVASGDPARAAAGNAVLLQREQDDVIADRWDGVRHFRDGLGEALTYASTVVGSPSVGGVEPMRSYRPIVFETQAPDGRTAIVTVPLPSWDWSVLDERWNYIEDELLPGYNAMADNHWDELYAQLSVPQSVQMQQHRPIANLVPIVQNAADTFRVELQ</sequence>
<gene>
    <name evidence="1" type="ORF">K8V11_00545</name>
</gene>